<evidence type="ECO:0000256" key="4">
    <source>
        <dbReference type="ARBA" id="ARBA00022989"/>
    </source>
</evidence>
<reference evidence="8 9" key="1">
    <citation type="submission" date="2013-06" db="EMBL/GenBank/DDBJ databases">
        <title>Draft genome sequence of Thauera terpenica.</title>
        <authorList>
            <person name="Liu B."/>
            <person name="Frostegard A.H."/>
            <person name="Shapleigh J.P."/>
        </authorList>
    </citation>
    <scope>NUCLEOTIDE SEQUENCE [LARGE SCALE GENOMIC DNA]</scope>
    <source>
        <strain evidence="8 9">58Eu</strain>
    </source>
</reference>
<dbReference type="EMBL" id="ATJV01000044">
    <property type="protein sequence ID" value="EPZ16543.1"/>
    <property type="molecule type" value="Genomic_DNA"/>
</dbReference>
<dbReference type="PATRIC" id="fig|1348657.5.peg.1038"/>
<evidence type="ECO:0000313" key="9">
    <source>
        <dbReference type="Proteomes" id="UP000015455"/>
    </source>
</evidence>
<dbReference type="InterPro" id="IPR037185">
    <property type="entry name" value="EmrE-like"/>
</dbReference>
<dbReference type="GO" id="GO:0005886">
    <property type="term" value="C:plasma membrane"/>
    <property type="evidence" value="ECO:0007669"/>
    <property type="project" value="UniProtKB-SubCell"/>
</dbReference>
<dbReference type="Proteomes" id="UP000015455">
    <property type="component" value="Unassembled WGS sequence"/>
</dbReference>
<feature type="transmembrane region" description="Helical" evidence="6">
    <location>
        <begin position="149"/>
        <end position="168"/>
    </location>
</feature>
<dbReference type="RefSeq" id="WP_021248478.1">
    <property type="nucleotide sequence ID" value="NZ_ATJV01000044.1"/>
</dbReference>
<feature type="transmembrane region" description="Helical" evidence="6">
    <location>
        <begin position="243"/>
        <end position="261"/>
    </location>
</feature>
<feature type="transmembrane region" description="Helical" evidence="6">
    <location>
        <begin position="213"/>
        <end position="236"/>
    </location>
</feature>
<gene>
    <name evidence="8" type="ORF">M622_12485</name>
</gene>
<evidence type="ECO:0000256" key="6">
    <source>
        <dbReference type="SAM" id="Phobius"/>
    </source>
</evidence>
<keyword evidence="4 6" id="KW-1133">Transmembrane helix</keyword>
<feature type="domain" description="EamA" evidence="7">
    <location>
        <begin position="152"/>
        <end position="286"/>
    </location>
</feature>
<keyword evidence="9" id="KW-1185">Reference proteome</keyword>
<accession>T0B1A0</accession>
<keyword evidence="5 6" id="KW-0472">Membrane</keyword>
<keyword evidence="3 6" id="KW-0812">Transmembrane</keyword>
<dbReference type="AlphaFoldDB" id="T0B1A0"/>
<evidence type="ECO:0000256" key="1">
    <source>
        <dbReference type="ARBA" id="ARBA00004651"/>
    </source>
</evidence>
<comment type="subcellular location">
    <subcellularLocation>
        <location evidence="1">Cell membrane</location>
        <topology evidence="1">Multi-pass membrane protein</topology>
    </subcellularLocation>
</comment>
<dbReference type="InterPro" id="IPR050638">
    <property type="entry name" value="AA-Vitamin_Transporters"/>
</dbReference>
<dbReference type="eggNOG" id="COG0697">
    <property type="taxonomic scope" value="Bacteria"/>
</dbReference>
<dbReference type="STRING" id="1348657.M622_12485"/>
<feature type="domain" description="EamA" evidence="7">
    <location>
        <begin position="10"/>
        <end position="140"/>
    </location>
</feature>
<feature type="transmembrane region" description="Helical" evidence="6">
    <location>
        <begin position="124"/>
        <end position="143"/>
    </location>
</feature>
<dbReference type="PANTHER" id="PTHR32322">
    <property type="entry name" value="INNER MEMBRANE TRANSPORTER"/>
    <property type="match status" value="1"/>
</dbReference>
<feature type="transmembrane region" description="Helical" evidence="6">
    <location>
        <begin position="98"/>
        <end position="117"/>
    </location>
</feature>
<dbReference type="Pfam" id="PF00892">
    <property type="entry name" value="EamA"/>
    <property type="match status" value="2"/>
</dbReference>
<evidence type="ECO:0000313" key="8">
    <source>
        <dbReference type="EMBL" id="EPZ16543.1"/>
    </source>
</evidence>
<dbReference type="SUPFAM" id="SSF103481">
    <property type="entry name" value="Multidrug resistance efflux transporter EmrE"/>
    <property type="match status" value="2"/>
</dbReference>
<protein>
    <recommendedName>
        <fullName evidence="7">EamA domain-containing protein</fullName>
    </recommendedName>
</protein>
<name>T0B1A0_9RHOO</name>
<sequence length="301" mass="32913">MPASRPTPLAILALVVLSLIWGYNWVVMKQVIQYVDPFDFAAIRTLLGAMVLFLVQILTRRPMKIVALRQVLVLGLLQTGAFTALIQWALVAGGAGKTAVLVYTMPFWTIPIAWWVLGERIRGLQWLTIGIAACGLVLVLEPWNMRGSPLSNVLALLGGLTWAAAAVHAKRMRRDHEFDLLALTAWQMLFGALAVCVLALVLPSRAIDPTPYFYGALVFNAVFATGLAWLLWLYILQHVSAGMAGLSALGIPMISVLAGWIELGEQPSSTELGGMVLIGSALALSSLWSVWQSRRMDRRLP</sequence>
<dbReference type="InterPro" id="IPR000620">
    <property type="entry name" value="EamA_dom"/>
</dbReference>
<evidence type="ECO:0000256" key="3">
    <source>
        <dbReference type="ARBA" id="ARBA00022692"/>
    </source>
</evidence>
<evidence type="ECO:0000259" key="7">
    <source>
        <dbReference type="Pfam" id="PF00892"/>
    </source>
</evidence>
<keyword evidence="2" id="KW-1003">Cell membrane</keyword>
<dbReference type="PANTHER" id="PTHR32322:SF18">
    <property type="entry name" value="S-ADENOSYLMETHIONINE_S-ADENOSYLHOMOCYSTEINE TRANSPORTER"/>
    <property type="match status" value="1"/>
</dbReference>
<feature type="transmembrane region" description="Helical" evidence="6">
    <location>
        <begin position="38"/>
        <end position="59"/>
    </location>
</feature>
<evidence type="ECO:0000256" key="2">
    <source>
        <dbReference type="ARBA" id="ARBA00022475"/>
    </source>
</evidence>
<evidence type="ECO:0000256" key="5">
    <source>
        <dbReference type="ARBA" id="ARBA00023136"/>
    </source>
</evidence>
<feature type="transmembrane region" description="Helical" evidence="6">
    <location>
        <begin position="273"/>
        <end position="291"/>
    </location>
</feature>
<organism evidence="8 9">
    <name type="scientific">Thauera terpenica 58Eu</name>
    <dbReference type="NCBI Taxonomy" id="1348657"/>
    <lineage>
        <taxon>Bacteria</taxon>
        <taxon>Pseudomonadati</taxon>
        <taxon>Pseudomonadota</taxon>
        <taxon>Betaproteobacteria</taxon>
        <taxon>Rhodocyclales</taxon>
        <taxon>Zoogloeaceae</taxon>
        <taxon>Thauera</taxon>
    </lineage>
</organism>
<feature type="transmembrane region" description="Helical" evidence="6">
    <location>
        <begin position="71"/>
        <end position="92"/>
    </location>
</feature>
<proteinExistence type="predicted"/>
<comment type="caution">
    <text evidence="8">The sequence shown here is derived from an EMBL/GenBank/DDBJ whole genome shotgun (WGS) entry which is preliminary data.</text>
</comment>
<feature type="transmembrane region" description="Helical" evidence="6">
    <location>
        <begin position="180"/>
        <end position="201"/>
    </location>
</feature>